<dbReference type="AlphaFoldDB" id="A0A0A1W8H3"/>
<organism evidence="1 2">
    <name type="scientific">Sphingomonas parapaucimobilis NBRC 15100</name>
    <dbReference type="NCBI Taxonomy" id="1219049"/>
    <lineage>
        <taxon>Bacteria</taxon>
        <taxon>Pseudomonadati</taxon>
        <taxon>Pseudomonadota</taxon>
        <taxon>Alphaproteobacteria</taxon>
        <taxon>Sphingomonadales</taxon>
        <taxon>Sphingomonadaceae</taxon>
        <taxon>Sphingomonas</taxon>
    </lineage>
</organism>
<gene>
    <name evidence="1" type="ORF">SP5_068_01130</name>
</gene>
<dbReference type="OrthoDB" id="8175892at2"/>
<evidence type="ECO:0000313" key="2">
    <source>
        <dbReference type="Proteomes" id="UP000032305"/>
    </source>
</evidence>
<dbReference type="EMBL" id="BBPI01000068">
    <property type="protein sequence ID" value="GAM01745.1"/>
    <property type="molecule type" value="Genomic_DNA"/>
</dbReference>
<keyword evidence="2" id="KW-1185">Reference proteome</keyword>
<protein>
    <submittedName>
        <fullName evidence="1">Uncharacterized protein</fullName>
    </submittedName>
</protein>
<proteinExistence type="predicted"/>
<comment type="caution">
    <text evidence="1">The sequence shown here is derived from an EMBL/GenBank/DDBJ whole genome shotgun (WGS) entry which is preliminary data.</text>
</comment>
<dbReference type="RefSeq" id="WP_042488940.1">
    <property type="nucleotide sequence ID" value="NZ_BBPI01000068.1"/>
</dbReference>
<accession>A0A0A1W8H3</accession>
<dbReference type="Proteomes" id="UP000032305">
    <property type="component" value="Unassembled WGS sequence"/>
</dbReference>
<reference evidence="1 2" key="1">
    <citation type="submission" date="2014-11" db="EMBL/GenBank/DDBJ databases">
        <title>Whole genome shotgun sequence of Sphingomonas parapaucimobilis NBRC 15100.</title>
        <authorList>
            <person name="Katano-Makiyama Y."/>
            <person name="Hosoyama A."/>
            <person name="Hashimoto M."/>
            <person name="Hosoyama Y."/>
            <person name="Noguchi M."/>
            <person name="Numata M."/>
            <person name="Tsuchikane K."/>
            <person name="Hirakata S."/>
            <person name="Uohara A."/>
            <person name="Shimodaira J."/>
            <person name="Ohji S."/>
            <person name="Ichikawa N."/>
            <person name="Kimura A."/>
            <person name="Yamazoe A."/>
            <person name="Fujita N."/>
        </authorList>
    </citation>
    <scope>NUCLEOTIDE SEQUENCE [LARGE SCALE GENOMIC DNA]</scope>
    <source>
        <strain evidence="1 2">NBRC 15100</strain>
    </source>
</reference>
<evidence type="ECO:0000313" key="1">
    <source>
        <dbReference type="EMBL" id="GAM01745.1"/>
    </source>
</evidence>
<name>A0A0A1W8H3_9SPHN</name>
<sequence>MKQRIIFGAYSPDNAQFLTDGLSGIVNAYPTANGYAPVGQFEAVTDNLPAKFNGGAAFVDSAETGTLIAGTTSNLYRYAAGWTSIVNGLALTNRWRFTQFGDMAIAVNGGATYAVDLLAGTASAVSGAPTATDVATVRDFVVYGGANGNDALVQWSGFNDYTKNTPGQDQAGFQPMLDGGGVQGICGGEYGIIVQRSAVRRMTYTGGDFVWQFDVIAPEVGAISKGSIAQSGRRVYFLSDRGFMYCDGNDVTPIGAERVDDTFFKSYSRAQLDTMYAAIDPRRTTVAWLVPGSPGKLWVYNWQLDRWTIIVLDAIGLFSGFTSSITLEQLNTLYPGGLETVPFSLDSTRFSGGDPLLLLANAQGAIGALSGTNMAASLTTAYVEYADGRGTRLRAIRPITDATDGITITMDCRQRLGDITGLTSRSTLMPSGDVPVRASGRYIALTMAMDAGAVWQSVQGVEPIYAVGGGR</sequence>
<dbReference type="eggNOG" id="ENOG50308VJ">
    <property type="taxonomic scope" value="Bacteria"/>
</dbReference>